<gene>
    <name evidence="5" type="ORF">ACFSW8_06580</name>
</gene>
<evidence type="ECO:0000256" key="1">
    <source>
        <dbReference type="ARBA" id="ARBA00023015"/>
    </source>
</evidence>
<reference evidence="6" key="1">
    <citation type="journal article" date="2019" name="Int. J. Syst. Evol. Microbiol.">
        <title>The Global Catalogue of Microorganisms (GCM) 10K type strain sequencing project: providing services to taxonomists for standard genome sequencing and annotation.</title>
        <authorList>
            <consortium name="The Broad Institute Genomics Platform"/>
            <consortium name="The Broad Institute Genome Sequencing Center for Infectious Disease"/>
            <person name="Wu L."/>
            <person name="Ma J."/>
        </authorList>
    </citation>
    <scope>NUCLEOTIDE SEQUENCE [LARGE SCALE GENOMIC DNA]</scope>
    <source>
        <strain evidence="6">CCUG 57942</strain>
    </source>
</reference>
<feature type="domain" description="Transcriptional regulator LacI/GalR-like sensor" evidence="4">
    <location>
        <begin position="99"/>
        <end position="255"/>
    </location>
</feature>
<dbReference type="RefSeq" id="WP_377177768.1">
    <property type="nucleotide sequence ID" value="NZ_JBHUJB010000028.1"/>
</dbReference>
<dbReference type="EMBL" id="JBHUJB010000028">
    <property type="protein sequence ID" value="MFD2158557.1"/>
    <property type="molecule type" value="Genomic_DNA"/>
</dbReference>
<dbReference type="Proteomes" id="UP001597389">
    <property type="component" value="Unassembled WGS sequence"/>
</dbReference>
<evidence type="ECO:0000313" key="6">
    <source>
        <dbReference type="Proteomes" id="UP001597389"/>
    </source>
</evidence>
<evidence type="ECO:0000259" key="4">
    <source>
        <dbReference type="Pfam" id="PF13377"/>
    </source>
</evidence>
<accession>A0ABW4ZAC1</accession>
<evidence type="ECO:0000313" key="5">
    <source>
        <dbReference type="EMBL" id="MFD2158557.1"/>
    </source>
</evidence>
<dbReference type="SUPFAM" id="SSF53822">
    <property type="entry name" value="Periplasmic binding protein-like I"/>
    <property type="match status" value="1"/>
</dbReference>
<dbReference type="PANTHER" id="PTHR30146:SF149">
    <property type="entry name" value="HTH-TYPE TRANSCRIPTIONAL REGULATOR EBGR"/>
    <property type="match status" value="1"/>
</dbReference>
<evidence type="ECO:0000256" key="2">
    <source>
        <dbReference type="ARBA" id="ARBA00023125"/>
    </source>
</evidence>
<keyword evidence="1" id="KW-0805">Transcription regulation</keyword>
<comment type="caution">
    <text evidence="5">The sequence shown here is derived from an EMBL/GenBank/DDBJ whole genome shotgun (WGS) entry which is preliminary data.</text>
</comment>
<dbReference type="InterPro" id="IPR046335">
    <property type="entry name" value="LacI/GalR-like_sensor"/>
</dbReference>
<keyword evidence="6" id="KW-1185">Reference proteome</keyword>
<dbReference type="InterPro" id="IPR028082">
    <property type="entry name" value="Peripla_BP_I"/>
</dbReference>
<evidence type="ECO:0000256" key="3">
    <source>
        <dbReference type="ARBA" id="ARBA00023163"/>
    </source>
</evidence>
<proteinExistence type="predicted"/>
<sequence length="260" mass="29104">MPASSVEMLRHTEEALAKLGYHTQHLIYQERHHTNSKQALEALRQKYPNTVWLLRSPTLTTLQWCYDNQIPCCIMGAQPSPPLFPGVDLDIERVVTQSIDYLKKLGHSHIFFIHPKGDTHGLTRMLQATQNLNDIHVHPLALPSDDNPRALSLIKKMLLDHPGFTACICTYFQHFIAVNSTLSAAGAKIPHDLSALCLYPDPLMDWTYGGVTHFKLDPKQAGLRMATIIKQLLSGQSLAPKSTLFFPTFKEGATCAKKTP</sequence>
<dbReference type="Gene3D" id="3.40.50.2300">
    <property type="match status" value="2"/>
</dbReference>
<protein>
    <submittedName>
        <fullName evidence="5">Substrate-binding domain-containing protein</fullName>
    </submittedName>
</protein>
<keyword evidence="2" id="KW-0238">DNA-binding</keyword>
<dbReference type="Pfam" id="PF13377">
    <property type="entry name" value="Peripla_BP_3"/>
    <property type="match status" value="1"/>
</dbReference>
<keyword evidence="3" id="KW-0804">Transcription</keyword>
<dbReference type="PANTHER" id="PTHR30146">
    <property type="entry name" value="LACI-RELATED TRANSCRIPTIONAL REPRESSOR"/>
    <property type="match status" value="1"/>
</dbReference>
<organism evidence="5 6">
    <name type="scientific">Rubritalea tangerina</name>
    <dbReference type="NCBI Taxonomy" id="430798"/>
    <lineage>
        <taxon>Bacteria</taxon>
        <taxon>Pseudomonadati</taxon>
        <taxon>Verrucomicrobiota</taxon>
        <taxon>Verrucomicrobiia</taxon>
        <taxon>Verrucomicrobiales</taxon>
        <taxon>Rubritaleaceae</taxon>
        <taxon>Rubritalea</taxon>
    </lineage>
</organism>
<name>A0ABW4ZAC1_9BACT</name>